<dbReference type="Pfam" id="PF09997">
    <property type="entry name" value="DUF2238"/>
    <property type="match status" value="1"/>
</dbReference>
<dbReference type="Proteomes" id="UP000436822">
    <property type="component" value="Unassembled WGS sequence"/>
</dbReference>
<feature type="transmembrane region" description="Helical" evidence="1">
    <location>
        <begin position="34"/>
        <end position="52"/>
    </location>
</feature>
<evidence type="ECO:0000256" key="1">
    <source>
        <dbReference type="SAM" id="Phobius"/>
    </source>
</evidence>
<feature type="transmembrane region" description="Helical" evidence="1">
    <location>
        <begin position="125"/>
        <end position="147"/>
    </location>
</feature>
<keyword evidence="3" id="KW-1185">Reference proteome</keyword>
<dbReference type="OrthoDB" id="4966203at2"/>
<comment type="caution">
    <text evidence="2">The sequence shown here is derived from an EMBL/GenBank/DDBJ whole genome shotgun (WGS) entry which is preliminary data.</text>
</comment>
<dbReference type="AlphaFoldDB" id="A0A6N6JGM4"/>
<dbReference type="EMBL" id="BLJE01000002">
    <property type="protein sequence ID" value="GFE65493.1"/>
    <property type="molecule type" value="Genomic_DNA"/>
</dbReference>
<evidence type="ECO:0000313" key="2">
    <source>
        <dbReference type="EMBL" id="GFE65493.1"/>
    </source>
</evidence>
<keyword evidence="1" id="KW-1133">Transmembrane helix</keyword>
<accession>A0A6N6JGM4</accession>
<name>A0A6N6JGM4_9RHOB</name>
<feature type="transmembrane region" description="Helical" evidence="1">
    <location>
        <begin position="167"/>
        <end position="186"/>
    </location>
</feature>
<evidence type="ECO:0000313" key="3">
    <source>
        <dbReference type="Proteomes" id="UP000436822"/>
    </source>
</evidence>
<gene>
    <name evidence="2" type="ORF">KIN_25670</name>
</gene>
<protein>
    <recommendedName>
        <fullName evidence="4">Membrane protein YjdF</fullName>
    </recommendedName>
</protein>
<organism evidence="2 3">
    <name type="scientific">Litoreibacter roseus</name>
    <dbReference type="NCBI Taxonomy" id="2601869"/>
    <lineage>
        <taxon>Bacteria</taxon>
        <taxon>Pseudomonadati</taxon>
        <taxon>Pseudomonadota</taxon>
        <taxon>Alphaproteobacteria</taxon>
        <taxon>Rhodobacterales</taxon>
        <taxon>Roseobacteraceae</taxon>
        <taxon>Litoreibacter</taxon>
    </lineage>
</organism>
<evidence type="ECO:0008006" key="4">
    <source>
        <dbReference type="Google" id="ProtNLM"/>
    </source>
</evidence>
<dbReference type="InterPro" id="IPR014509">
    <property type="entry name" value="YjdF-like"/>
</dbReference>
<feature type="transmembrane region" description="Helical" evidence="1">
    <location>
        <begin position="92"/>
        <end position="113"/>
    </location>
</feature>
<proteinExistence type="predicted"/>
<keyword evidence="1" id="KW-0812">Transmembrane</keyword>
<dbReference type="RefSeq" id="WP_159807478.1">
    <property type="nucleotide sequence ID" value="NZ_BLJE01000002.1"/>
</dbReference>
<keyword evidence="1" id="KW-0472">Membrane</keyword>
<feature type="transmembrane region" description="Helical" evidence="1">
    <location>
        <begin position="59"/>
        <end position="80"/>
    </location>
</feature>
<reference evidence="2 3" key="1">
    <citation type="submission" date="2019-12" db="EMBL/GenBank/DDBJ databases">
        <title>Litoreibacter badius sp. nov., a novel bacteriochlorophyll a-containing bacterium in the genus Litoreibacter.</title>
        <authorList>
            <person name="Kanamuro M."/>
            <person name="Takabe Y."/>
            <person name="Mori K."/>
            <person name="Takaichi S."/>
            <person name="Hanada S."/>
        </authorList>
    </citation>
    <scope>NUCLEOTIDE SEQUENCE [LARGE SCALE GENOMIC DNA]</scope>
    <source>
        <strain evidence="2 3">K6</strain>
    </source>
</reference>
<sequence length="217" mass="24376">MQLIKKRNSLILAIWALLLLAGLAALGLARWSLAFVSLSTLALSLLPPLLAFRWSLTLPLPFLVATTLFFFASIFLGEAFDFYERLWWWDLALHGFSAIGFGLTGFLFVFMLFEGDRFAAPPSAVAFITFCVAMMMGAVWEIFEFLMDQTFGLNMQKSGLYDTMGDLMINAVGGLIASITGYLYLIRNSAGLLGRSLSEFIHLNRRLYQKSKNRLKK</sequence>